<reference evidence="1" key="1">
    <citation type="journal article" date="2020" name="Stud. Mycol.">
        <title>101 Dothideomycetes genomes: a test case for predicting lifestyles and emergence of pathogens.</title>
        <authorList>
            <person name="Haridas S."/>
            <person name="Albert R."/>
            <person name="Binder M."/>
            <person name="Bloem J."/>
            <person name="Labutti K."/>
            <person name="Salamov A."/>
            <person name="Andreopoulos B."/>
            <person name="Baker S."/>
            <person name="Barry K."/>
            <person name="Bills G."/>
            <person name="Bluhm B."/>
            <person name="Cannon C."/>
            <person name="Castanera R."/>
            <person name="Culley D."/>
            <person name="Daum C."/>
            <person name="Ezra D."/>
            <person name="Gonzalez J."/>
            <person name="Henrissat B."/>
            <person name="Kuo A."/>
            <person name="Liang C."/>
            <person name="Lipzen A."/>
            <person name="Lutzoni F."/>
            <person name="Magnuson J."/>
            <person name="Mondo S."/>
            <person name="Nolan M."/>
            <person name="Ohm R."/>
            <person name="Pangilinan J."/>
            <person name="Park H.-J."/>
            <person name="Ramirez L."/>
            <person name="Alfaro M."/>
            <person name="Sun H."/>
            <person name="Tritt A."/>
            <person name="Yoshinaga Y."/>
            <person name="Zwiers L.-H."/>
            <person name="Turgeon B."/>
            <person name="Goodwin S."/>
            <person name="Spatafora J."/>
            <person name="Crous P."/>
            <person name="Grigoriev I."/>
        </authorList>
    </citation>
    <scope>NUCLEOTIDE SEQUENCE</scope>
    <source>
        <strain evidence="1">CBS 207.26</strain>
    </source>
</reference>
<keyword evidence="2" id="KW-1185">Reference proteome</keyword>
<feature type="non-terminal residue" evidence="1">
    <location>
        <position position="1"/>
    </location>
</feature>
<sequence length="59" mass="7110">PIYNNSIYTITSIYYNNTFKIYISYIILLYSPRGRLQYYIIKIRDFNIIDTKNTYIAGL</sequence>
<accession>A0A6A6DB80</accession>
<organism evidence="1 2">
    <name type="scientific">Zopfia rhizophila CBS 207.26</name>
    <dbReference type="NCBI Taxonomy" id="1314779"/>
    <lineage>
        <taxon>Eukaryota</taxon>
        <taxon>Fungi</taxon>
        <taxon>Dikarya</taxon>
        <taxon>Ascomycota</taxon>
        <taxon>Pezizomycotina</taxon>
        <taxon>Dothideomycetes</taxon>
        <taxon>Dothideomycetes incertae sedis</taxon>
        <taxon>Zopfiaceae</taxon>
        <taxon>Zopfia</taxon>
    </lineage>
</organism>
<dbReference type="EMBL" id="ML994739">
    <property type="protein sequence ID" value="KAF2175230.1"/>
    <property type="molecule type" value="Genomic_DNA"/>
</dbReference>
<evidence type="ECO:0000313" key="1">
    <source>
        <dbReference type="EMBL" id="KAF2175230.1"/>
    </source>
</evidence>
<name>A0A6A6DB80_9PEZI</name>
<dbReference type="Proteomes" id="UP000800200">
    <property type="component" value="Unassembled WGS sequence"/>
</dbReference>
<evidence type="ECO:0000313" key="2">
    <source>
        <dbReference type="Proteomes" id="UP000800200"/>
    </source>
</evidence>
<protein>
    <submittedName>
        <fullName evidence="1">Uncharacterized protein</fullName>
    </submittedName>
</protein>
<gene>
    <name evidence="1" type="ORF">K469DRAFT_611365</name>
</gene>
<proteinExistence type="predicted"/>
<dbReference type="AlphaFoldDB" id="A0A6A6DB80"/>